<evidence type="ECO:0000313" key="2">
    <source>
        <dbReference type="EMBL" id="PHZ13816.1"/>
    </source>
</evidence>
<protein>
    <submittedName>
        <fullName evidence="2">Uncharacterized protein</fullName>
    </submittedName>
</protein>
<dbReference type="AlphaFoldDB" id="A0A2G4SZI8"/>
<dbReference type="InterPro" id="IPR006983">
    <property type="entry name" value="MbeD_MobD"/>
</dbReference>
<sequence length="117" mass="12701">MFTTATSTSKPTLDNIAFMIQQLSTSVNYGFNDMRSNFEVMLQENKSLKEEVVLLRQQVTVLAEEVGTLKASLDSMPSAEGSIEIAATTGLFAANLFPGRNVPDVVFILSGSTINHI</sequence>
<dbReference type="Proteomes" id="UP000242254">
    <property type="component" value="Unassembled WGS sequence"/>
</dbReference>
<dbReference type="GeneID" id="35441766"/>
<feature type="coiled-coil region" evidence="1">
    <location>
        <begin position="31"/>
        <end position="65"/>
    </location>
</feature>
<name>A0A2G4SZI8_RHIZD</name>
<gene>
    <name evidence="2" type="ORF">RHIMIDRAFT_250940</name>
</gene>
<accession>A0A2G4SZI8</accession>
<keyword evidence="3" id="KW-1185">Reference proteome</keyword>
<keyword evidence="1" id="KW-0175">Coiled coil</keyword>
<evidence type="ECO:0000256" key="1">
    <source>
        <dbReference type="SAM" id="Coils"/>
    </source>
</evidence>
<dbReference type="Pfam" id="PF04899">
    <property type="entry name" value="MbeD_MobD"/>
    <property type="match status" value="1"/>
</dbReference>
<evidence type="ECO:0000313" key="3">
    <source>
        <dbReference type="Proteomes" id="UP000242254"/>
    </source>
</evidence>
<reference evidence="2 3" key="1">
    <citation type="journal article" date="2016" name="Proc. Natl. Acad. Sci. U.S.A.">
        <title>Lipid metabolic changes in an early divergent fungus govern the establishment of a mutualistic symbiosis with endobacteria.</title>
        <authorList>
            <person name="Lastovetsky O.A."/>
            <person name="Gaspar M.L."/>
            <person name="Mondo S.J."/>
            <person name="LaButti K.M."/>
            <person name="Sandor L."/>
            <person name="Grigoriev I.V."/>
            <person name="Henry S.A."/>
            <person name="Pawlowska T.E."/>
        </authorList>
    </citation>
    <scope>NUCLEOTIDE SEQUENCE [LARGE SCALE GENOMIC DNA]</scope>
    <source>
        <strain evidence="2 3">ATCC 52813</strain>
    </source>
</reference>
<dbReference type="RefSeq" id="XP_023467524.1">
    <property type="nucleotide sequence ID" value="XM_023610776.1"/>
</dbReference>
<dbReference type="EMBL" id="KZ303847">
    <property type="protein sequence ID" value="PHZ13816.1"/>
    <property type="molecule type" value="Genomic_DNA"/>
</dbReference>
<organism evidence="2 3">
    <name type="scientific">Rhizopus microsporus ATCC 52813</name>
    <dbReference type="NCBI Taxonomy" id="1340429"/>
    <lineage>
        <taxon>Eukaryota</taxon>
        <taxon>Fungi</taxon>
        <taxon>Fungi incertae sedis</taxon>
        <taxon>Mucoromycota</taxon>
        <taxon>Mucoromycotina</taxon>
        <taxon>Mucoromycetes</taxon>
        <taxon>Mucorales</taxon>
        <taxon>Mucorineae</taxon>
        <taxon>Rhizopodaceae</taxon>
        <taxon>Rhizopus</taxon>
    </lineage>
</organism>
<proteinExistence type="predicted"/>